<dbReference type="EMBL" id="CM009752">
    <property type="protein sequence ID" value="PUZ59225.1"/>
    <property type="molecule type" value="Genomic_DNA"/>
</dbReference>
<keyword evidence="2" id="KW-1185">Reference proteome</keyword>
<dbReference type="AlphaFoldDB" id="A0A2T7DUG9"/>
<accession>A0A2T7DUG9</accession>
<dbReference type="Proteomes" id="UP000244336">
    <property type="component" value="Chromosome 4"/>
</dbReference>
<sequence>MQLSMSPVTTLYSNGSKPPSVGITCGFANAIMMDSVNVGTLQFLFIFPVQINTEFCPSEGIYQETGVKHRQALAVKFQTVLLIVLLYADQGMTLNRRFCCPLQQGLQFSSALFAPGGALDQKFTGTKGRLMISEFNPWLCFSVFGLASIDVLGISFTDHGVVWNFFWNKW</sequence>
<protein>
    <submittedName>
        <fullName evidence="1">Uncharacterized protein</fullName>
    </submittedName>
</protein>
<gene>
    <name evidence="1" type="ORF">GQ55_4G023400</name>
</gene>
<evidence type="ECO:0000313" key="1">
    <source>
        <dbReference type="EMBL" id="PUZ59225.1"/>
    </source>
</evidence>
<proteinExistence type="predicted"/>
<organism evidence="1 2">
    <name type="scientific">Panicum hallii var. hallii</name>
    <dbReference type="NCBI Taxonomy" id="1504633"/>
    <lineage>
        <taxon>Eukaryota</taxon>
        <taxon>Viridiplantae</taxon>
        <taxon>Streptophyta</taxon>
        <taxon>Embryophyta</taxon>
        <taxon>Tracheophyta</taxon>
        <taxon>Spermatophyta</taxon>
        <taxon>Magnoliopsida</taxon>
        <taxon>Liliopsida</taxon>
        <taxon>Poales</taxon>
        <taxon>Poaceae</taxon>
        <taxon>PACMAD clade</taxon>
        <taxon>Panicoideae</taxon>
        <taxon>Panicodae</taxon>
        <taxon>Paniceae</taxon>
        <taxon>Panicinae</taxon>
        <taxon>Panicum</taxon>
        <taxon>Panicum sect. Panicum</taxon>
    </lineage>
</organism>
<reference evidence="1 2" key="1">
    <citation type="submission" date="2018-04" db="EMBL/GenBank/DDBJ databases">
        <title>WGS assembly of Panicum hallii var. hallii HAL2.</title>
        <authorList>
            <person name="Lovell J."/>
            <person name="Jenkins J."/>
            <person name="Lowry D."/>
            <person name="Mamidi S."/>
            <person name="Sreedasyam A."/>
            <person name="Weng X."/>
            <person name="Barry K."/>
            <person name="Bonette J."/>
            <person name="Campitelli B."/>
            <person name="Daum C."/>
            <person name="Gordon S."/>
            <person name="Gould B."/>
            <person name="Lipzen A."/>
            <person name="MacQueen A."/>
            <person name="Palacio-Mejia J."/>
            <person name="Plott C."/>
            <person name="Shakirov E."/>
            <person name="Shu S."/>
            <person name="Yoshinaga Y."/>
            <person name="Zane M."/>
            <person name="Rokhsar D."/>
            <person name="Grimwood J."/>
            <person name="Schmutz J."/>
            <person name="Juenger T."/>
        </authorList>
    </citation>
    <scope>NUCLEOTIDE SEQUENCE [LARGE SCALE GENOMIC DNA]</scope>
    <source>
        <strain evidence="2">cv. HAL2</strain>
    </source>
</reference>
<evidence type="ECO:0000313" key="2">
    <source>
        <dbReference type="Proteomes" id="UP000244336"/>
    </source>
</evidence>
<name>A0A2T7DUG9_9POAL</name>
<dbReference type="Gramene" id="PUZ59225">
    <property type="protein sequence ID" value="PUZ59225"/>
    <property type="gene ID" value="GQ55_4G023400"/>
</dbReference>